<evidence type="ECO:0000313" key="2">
    <source>
        <dbReference type="EMBL" id="KAB7505698.1"/>
    </source>
</evidence>
<evidence type="ECO:0000259" key="1">
    <source>
        <dbReference type="Pfam" id="PF02798"/>
    </source>
</evidence>
<dbReference type="InterPro" id="IPR036249">
    <property type="entry name" value="Thioredoxin-like_sf"/>
</dbReference>
<dbReference type="Pfam" id="PF02798">
    <property type="entry name" value="GST_N"/>
    <property type="match status" value="1"/>
</dbReference>
<protein>
    <recommendedName>
        <fullName evidence="1">GST N-terminal domain-containing protein</fullName>
    </recommendedName>
</protein>
<dbReference type="SUPFAM" id="SSF52833">
    <property type="entry name" value="Thioredoxin-like"/>
    <property type="match status" value="1"/>
</dbReference>
<accession>A0A5N5THV4</accession>
<evidence type="ECO:0000313" key="3">
    <source>
        <dbReference type="Proteomes" id="UP000326759"/>
    </source>
</evidence>
<reference evidence="2 3" key="1">
    <citation type="journal article" date="2019" name="PLoS Biol.">
        <title>Sex chromosomes control vertical transmission of feminizing Wolbachia symbionts in an isopod.</title>
        <authorList>
            <person name="Becking T."/>
            <person name="Chebbi M.A."/>
            <person name="Giraud I."/>
            <person name="Moumen B."/>
            <person name="Laverre T."/>
            <person name="Caubet Y."/>
            <person name="Peccoud J."/>
            <person name="Gilbert C."/>
            <person name="Cordaux R."/>
        </authorList>
    </citation>
    <scope>NUCLEOTIDE SEQUENCE [LARGE SCALE GENOMIC DNA]</scope>
    <source>
        <strain evidence="2">ANa2</strain>
        <tissue evidence="2">Whole body excluding digestive tract and cuticle</tissue>
    </source>
</reference>
<dbReference type="Proteomes" id="UP000326759">
    <property type="component" value="Unassembled WGS sequence"/>
</dbReference>
<dbReference type="InterPro" id="IPR004045">
    <property type="entry name" value="Glutathione_S-Trfase_N"/>
</dbReference>
<feature type="domain" description="GST N-terminal" evidence="1">
    <location>
        <begin position="86"/>
        <end position="116"/>
    </location>
</feature>
<dbReference type="AlphaFoldDB" id="A0A5N5THV4"/>
<gene>
    <name evidence="2" type="ORF">Anas_02111</name>
</gene>
<proteinExistence type="predicted"/>
<name>A0A5N5THV4_9CRUS</name>
<keyword evidence="3" id="KW-1185">Reference proteome</keyword>
<dbReference type="EMBL" id="SEYY01001137">
    <property type="protein sequence ID" value="KAB7505698.1"/>
    <property type="molecule type" value="Genomic_DNA"/>
</dbReference>
<dbReference type="OrthoDB" id="422574at2759"/>
<organism evidence="2 3">
    <name type="scientific">Armadillidium nasatum</name>
    <dbReference type="NCBI Taxonomy" id="96803"/>
    <lineage>
        <taxon>Eukaryota</taxon>
        <taxon>Metazoa</taxon>
        <taxon>Ecdysozoa</taxon>
        <taxon>Arthropoda</taxon>
        <taxon>Crustacea</taxon>
        <taxon>Multicrustacea</taxon>
        <taxon>Malacostraca</taxon>
        <taxon>Eumalacostraca</taxon>
        <taxon>Peracarida</taxon>
        <taxon>Isopoda</taxon>
        <taxon>Oniscidea</taxon>
        <taxon>Crinocheta</taxon>
        <taxon>Armadillidiidae</taxon>
        <taxon>Armadillidium</taxon>
    </lineage>
</organism>
<dbReference type="Gene3D" id="3.40.30.10">
    <property type="entry name" value="Glutaredoxin"/>
    <property type="match status" value="1"/>
</dbReference>
<sequence length="138" mass="15823">MSALHKFITFKKYLYTLPLLKATGQSVKFILFFLRNIYTALEGCDIKSLLMNYSANDTMYFGYRKVLLNSALELMLAKIKMMGDNIGEHKTPEYAKVNPFQLVPALDDNGLKLSESFLSYDVIDSIDRYPLMISQIDN</sequence>
<comment type="caution">
    <text evidence="2">The sequence shown here is derived from an EMBL/GenBank/DDBJ whole genome shotgun (WGS) entry which is preliminary data.</text>
</comment>